<reference evidence="1 2" key="1">
    <citation type="submission" date="2024-10" db="EMBL/GenBank/DDBJ databases">
        <title>The Natural Products Discovery Center: Release of the First 8490 Sequenced Strains for Exploring Actinobacteria Biosynthetic Diversity.</title>
        <authorList>
            <person name="Kalkreuter E."/>
            <person name="Kautsar S.A."/>
            <person name="Yang D."/>
            <person name="Bader C.D."/>
            <person name="Teijaro C.N."/>
            <person name="Fluegel L."/>
            <person name="Davis C.M."/>
            <person name="Simpson J.R."/>
            <person name="Lauterbach L."/>
            <person name="Steele A.D."/>
            <person name="Gui C."/>
            <person name="Meng S."/>
            <person name="Li G."/>
            <person name="Viehrig K."/>
            <person name="Ye F."/>
            <person name="Su P."/>
            <person name="Kiefer A.F."/>
            <person name="Nichols A."/>
            <person name="Cepeda A.J."/>
            <person name="Yan W."/>
            <person name="Fan B."/>
            <person name="Jiang Y."/>
            <person name="Adhikari A."/>
            <person name="Zheng C.-J."/>
            <person name="Schuster L."/>
            <person name="Cowan T.M."/>
            <person name="Smanski M.J."/>
            <person name="Chevrette M.G."/>
            <person name="De Carvalho L.P.S."/>
            <person name="Shen B."/>
        </authorList>
    </citation>
    <scope>NUCLEOTIDE SEQUENCE [LARGE SCALE GENOMIC DNA]</scope>
    <source>
        <strain evidence="1 2">NPDC051599</strain>
    </source>
</reference>
<gene>
    <name evidence="1" type="ORF">ACIA8P_42050</name>
</gene>
<evidence type="ECO:0000313" key="2">
    <source>
        <dbReference type="Proteomes" id="UP001612415"/>
    </source>
</evidence>
<sequence>MRLGTIVLAASLQPGFTIPNFLILEPALASWWSAVCPLSERTGASVPVNGQDLDMAACHLETDRCTVLETDSFPAFHEPFPRGVSESVPLIAKLL</sequence>
<dbReference type="EMBL" id="JBITDC010000026">
    <property type="protein sequence ID" value="MFI5681121.1"/>
    <property type="molecule type" value="Genomic_DNA"/>
</dbReference>
<protein>
    <submittedName>
        <fullName evidence="1">Uncharacterized protein</fullName>
    </submittedName>
</protein>
<dbReference type="RefSeq" id="WP_398661558.1">
    <property type="nucleotide sequence ID" value="NZ_JBITDC010000026.1"/>
</dbReference>
<dbReference type="Proteomes" id="UP001612415">
    <property type="component" value="Unassembled WGS sequence"/>
</dbReference>
<proteinExistence type="predicted"/>
<keyword evidence="2" id="KW-1185">Reference proteome</keyword>
<evidence type="ECO:0000313" key="1">
    <source>
        <dbReference type="EMBL" id="MFI5681121.1"/>
    </source>
</evidence>
<comment type="caution">
    <text evidence="1">The sequence shown here is derived from an EMBL/GenBank/DDBJ whole genome shotgun (WGS) entry which is preliminary data.</text>
</comment>
<organism evidence="1 2">
    <name type="scientific">Streptomyces cellulosae</name>
    <dbReference type="NCBI Taxonomy" id="1968"/>
    <lineage>
        <taxon>Bacteria</taxon>
        <taxon>Bacillati</taxon>
        <taxon>Actinomycetota</taxon>
        <taxon>Actinomycetes</taxon>
        <taxon>Kitasatosporales</taxon>
        <taxon>Streptomycetaceae</taxon>
        <taxon>Streptomyces</taxon>
    </lineage>
</organism>
<accession>A0ABW7YFX8</accession>
<name>A0ABW7YFX8_STRCE</name>